<feature type="region of interest" description="Disordered" evidence="3">
    <location>
        <begin position="704"/>
        <end position="723"/>
    </location>
</feature>
<feature type="compositionally biased region" description="Acidic residues" evidence="3">
    <location>
        <begin position="10"/>
        <end position="26"/>
    </location>
</feature>
<feature type="compositionally biased region" description="Basic and acidic residues" evidence="3">
    <location>
        <begin position="575"/>
        <end position="588"/>
    </location>
</feature>
<dbReference type="Gene3D" id="1.25.10.10">
    <property type="entry name" value="Leucine-rich Repeat Variant"/>
    <property type="match status" value="2"/>
</dbReference>
<evidence type="ECO:0008006" key="6">
    <source>
        <dbReference type="Google" id="ProtNLM"/>
    </source>
</evidence>
<dbReference type="InterPro" id="IPR016024">
    <property type="entry name" value="ARM-type_fold"/>
</dbReference>
<evidence type="ECO:0000256" key="1">
    <source>
        <dbReference type="ARBA" id="ARBA00022737"/>
    </source>
</evidence>
<dbReference type="InterPro" id="IPR051023">
    <property type="entry name" value="PP2A_Regulatory_Subunit_A"/>
</dbReference>
<dbReference type="InterPro" id="IPR021133">
    <property type="entry name" value="HEAT_type_2"/>
</dbReference>
<feature type="region of interest" description="Disordered" evidence="3">
    <location>
        <begin position="1"/>
        <end position="32"/>
    </location>
</feature>
<proteinExistence type="predicted"/>
<feature type="region of interest" description="Disordered" evidence="3">
    <location>
        <begin position="338"/>
        <end position="389"/>
    </location>
</feature>
<dbReference type="PANTHER" id="PTHR10648">
    <property type="entry name" value="SERINE/THREONINE-PROTEIN PHOSPHATASE PP2A 65 KDA REGULATORY SUBUNIT"/>
    <property type="match status" value="1"/>
</dbReference>
<dbReference type="PROSITE" id="PS50077">
    <property type="entry name" value="HEAT_REPEAT"/>
    <property type="match status" value="1"/>
</dbReference>
<feature type="compositionally biased region" description="Low complexity" evidence="3">
    <location>
        <begin position="348"/>
        <end position="359"/>
    </location>
</feature>
<sequence length="1163" mass="129635">MADIDFYQDSVDDTPDDGDGMDEMGGDDAFGTDDSLTALQKLEKYMESDNVFTRQMVARGLLDTLRAVGDSEEQTSAVLSAMVRLSQDSDPIVRSELMEQVPHIAVYCQEHHDIFQNAVPMYVLPMVVRFLNDSNNQVRKTSQAALLVLLEQDLMDKGDVEEQVVNVILELSSPDSLDDYRTEAAALMSKMAPLIGKEMTEKFFLSRFCEMCSDPLFHVRKVCAANFGDMCTVVGQSSTEAQLLPEFYYLCEDGVWGVRKACAECFMAVSCACSVEMRKKELAGLFVNLLCDQSRWVRMASFQQLGPFISTFANAGTGLFINEDGFLSVKDAKLLEGSSKSKHDESSPVKSSSCDSSRVGSDEKLVVTEPPVKESADKVNGYNSTSSASNACHALHPRQVCDSEEHSVSEKEEVMEIDLPESSSEGSALVLSTEQTPNEISYVRGSLEEKSYEERRADHYLIKSEHMSSQNNAYLDAAGSEQSSSVTNSNSLCVVNSGQDVSFKSVDSNVCDNDNKESSDVAVDEEGNNTDGSDKLNEWKKASDEENNNADLQTDSLVLIDENANKSNQLNEKSSATDEKSLTVISDEKSSASDEKLLIAEADEESSVSDEKLNEQSGNVHIHSDNLSSFNSFQYWRTPLPELNLDLDLKNGQPKNIFDAVKVKGDSLHKFYAVEMNETKATPQDQISAILGGMTSSIHICDNSESGSSKISSTNQPSSSCTSESIVEDSRLKVHTALVRNENDAEETLETMGRTHVQSQQLGEGSMNMLEGGIQDITLDNIDSNLLLSLLPLADLVGNNWSYIDSDFSTSPNSSLHDSCPIVDDATLAKQQDIVPQSLLESYLGMIDPSRAQTVDTEITKHCAYNLPAVAYTLGRKNWHCIKNLYETLAADMQWKVRRTLAFSIHELAVILGDAITRRDLVPVFDGFLKDLDEVRIGILRHLADFLKLLQPNTRRQYLIKVQDFMNVDNQRNWRFRLELAEQLVLISELFMAKEICEHLLPLGMLLAEDKVAEVRHEALRLIGGILRRLNASQEEKLMRYLINQVMGKFAHNQKWNKRQLFVQLCEAILKEESLSCEQFAKELMASLLKLGQDPVPNVRINVARCMSSYIVNRDYFTSSKNPFHEELLKILQSLQSDSDRDVRFFCSSHVEMQIPTEELLGV</sequence>
<feature type="region of interest" description="Disordered" evidence="3">
    <location>
        <begin position="566"/>
        <end position="588"/>
    </location>
</feature>
<dbReference type="AlphaFoldDB" id="A0ABD3VEH3"/>
<comment type="caution">
    <text evidence="4">The sequence shown here is derived from an EMBL/GenBank/DDBJ whole genome shotgun (WGS) entry which is preliminary data.</text>
</comment>
<reference evidence="4 5" key="1">
    <citation type="submission" date="2024-11" db="EMBL/GenBank/DDBJ databases">
        <title>Chromosome-level genome assembly of the freshwater bivalve Anodonta woodiana.</title>
        <authorList>
            <person name="Chen X."/>
        </authorList>
    </citation>
    <scope>NUCLEOTIDE SEQUENCE [LARGE SCALE GENOMIC DNA]</scope>
    <source>
        <strain evidence="4">MN2024</strain>
        <tissue evidence="4">Gills</tissue>
    </source>
</reference>
<feature type="compositionally biased region" description="Basic and acidic residues" evidence="3">
    <location>
        <begin position="338"/>
        <end position="347"/>
    </location>
</feature>
<evidence type="ECO:0000313" key="5">
    <source>
        <dbReference type="Proteomes" id="UP001634394"/>
    </source>
</evidence>
<name>A0ABD3VEH3_SINWO</name>
<feature type="region of interest" description="Disordered" evidence="3">
    <location>
        <begin position="506"/>
        <end position="536"/>
    </location>
</feature>
<evidence type="ECO:0000256" key="2">
    <source>
        <dbReference type="PROSITE-ProRule" id="PRU00103"/>
    </source>
</evidence>
<feature type="compositionally biased region" description="Low complexity" evidence="3">
    <location>
        <begin position="712"/>
        <end position="723"/>
    </location>
</feature>
<feature type="compositionally biased region" description="Basic and acidic residues" evidence="3">
    <location>
        <begin position="360"/>
        <end position="377"/>
    </location>
</feature>
<dbReference type="InterPro" id="IPR011989">
    <property type="entry name" value="ARM-like"/>
</dbReference>
<gene>
    <name evidence="4" type="ORF">ACJMK2_010151</name>
</gene>
<dbReference type="PANTHER" id="PTHR10648:SF1">
    <property type="entry name" value="SERINE_THREONINE-PROTEIN PHOSPHATASE 4 REGULATORY SUBUNIT 1"/>
    <property type="match status" value="1"/>
</dbReference>
<keyword evidence="5" id="KW-1185">Reference proteome</keyword>
<feature type="repeat" description="HEAT" evidence="2">
    <location>
        <begin position="1000"/>
        <end position="1038"/>
    </location>
</feature>
<keyword evidence="1" id="KW-0677">Repeat</keyword>
<evidence type="ECO:0000256" key="3">
    <source>
        <dbReference type="SAM" id="MobiDB-lite"/>
    </source>
</evidence>
<accession>A0ABD3VEH3</accession>
<dbReference type="Proteomes" id="UP001634394">
    <property type="component" value="Unassembled WGS sequence"/>
</dbReference>
<organism evidence="4 5">
    <name type="scientific">Sinanodonta woodiana</name>
    <name type="common">Chinese pond mussel</name>
    <name type="synonym">Anodonta woodiana</name>
    <dbReference type="NCBI Taxonomy" id="1069815"/>
    <lineage>
        <taxon>Eukaryota</taxon>
        <taxon>Metazoa</taxon>
        <taxon>Spiralia</taxon>
        <taxon>Lophotrochozoa</taxon>
        <taxon>Mollusca</taxon>
        <taxon>Bivalvia</taxon>
        <taxon>Autobranchia</taxon>
        <taxon>Heteroconchia</taxon>
        <taxon>Palaeoheterodonta</taxon>
        <taxon>Unionida</taxon>
        <taxon>Unionoidea</taxon>
        <taxon>Unionidae</taxon>
        <taxon>Unioninae</taxon>
        <taxon>Sinanodonta</taxon>
    </lineage>
</organism>
<protein>
    <recommendedName>
        <fullName evidence="6">Serine/threonine-protein phosphatase 4 regulatory subunit 1</fullName>
    </recommendedName>
</protein>
<evidence type="ECO:0000313" key="4">
    <source>
        <dbReference type="EMBL" id="KAL3859974.1"/>
    </source>
</evidence>
<dbReference type="EMBL" id="JBJQND010000012">
    <property type="protein sequence ID" value="KAL3859974.1"/>
    <property type="molecule type" value="Genomic_DNA"/>
</dbReference>
<dbReference type="SUPFAM" id="SSF48371">
    <property type="entry name" value="ARM repeat"/>
    <property type="match status" value="1"/>
</dbReference>